<feature type="region of interest" description="Disordered" evidence="9">
    <location>
        <begin position="1"/>
        <end position="53"/>
    </location>
</feature>
<evidence type="ECO:0000256" key="2">
    <source>
        <dbReference type="ARBA" id="ARBA00008029"/>
    </source>
</evidence>
<dbReference type="OrthoDB" id="331602at2759"/>
<keyword evidence="5" id="KW-0498">Mitosis</keyword>
<evidence type="ECO:0000256" key="4">
    <source>
        <dbReference type="ARBA" id="ARBA00022618"/>
    </source>
</evidence>
<feature type="coiled-coil region" evidence="8">
    <location>
        <begin position="403"/>
        <end position="430"/>
    </location>
</feature>
<evidence type="ECO:0000256" key="7">
    <source>
        <dbReference type="ARBA" id="ARBA00023306"/>
    </source>
</evidence>
<evidence type="ECO:0000313" key="11">
    <source>
        <dbReference type="Proteomes" id="UP000245609"/>
    </source>
</evidence>
<gene>
    <name evidence="10" type="ORF">BB560_004597</name>
</gene>
<accession>A0A2T9Z8S2</accession>
<dbReference type="Pfam" id="PF05557">
    <property type="entry name" value="MAD"/>
    <property type="match status" value="1"/>
</dbReference>
<dbReference type="GO" id="GO:0051301">
    <property type="term" value="P:cell division"/>
    <property type="evidence" value="ECO:0007669"/>
    <property type="project" value="UniProtKB-KW"/>
</dbReference>
<keyword evidence="8" id="KW-0175">Coiled coil</keyword>
<organism evidence="10 11">
    <name type="scientific">Smittium megazygosporum</name>
    <dbReference type="NCBI Taxonomy" id="133381"/>
    <lineage>
        <taxon>Eukaryota</taxon>
        <taxon>Fungi</taxon>
        <taxon>Fungi incertae sedis</taxon>
        <taxon>Zoopagomycota</taxon>
        <taxon>Kickxellomycotina</taxon>
        <taxon>Harpellomycetes</taxon>
        <taxon>Harpellales</taxon>
        <taxon>Legeriomycetaceae</taxon>
        <taxon>Smittium</taxon>
    </lineage>
</organism>
<dbReference type="GO" id="GO:0051315">
    <property type="term" value="P:attachment of mitotic spindle microtubules to kinetochore"/>
    <property type="evidence" value="ECO:0007669"/>
    <property type="project" value="TreeGrafter"/>
</dbReference>
<evidence type="ECO:0000256" key="6">
    <source>
        <dbReference type="ARBA" id="ARBA00023242"/>
    </source>
</evidence>
<evidence type="ECO:0000256" key="1">
    <source>
        <dbReference type="ARBA" id="ARBA00004123"/>
    </source>
</evidence>
<reference evidence="10 11" key="1">
    <citation type="journal article" date="2018" name="MBio">
        <title>Comparative Genomics Reveals the Core Gene Toolbox for the Fungus-Insect Symbiosis.</title>
        <authorList>
            <person name="Wang Y."/>
            <person name="Stata M."/>
            <person name="Wang W."/>
            <person name="Stajich J.E."/>
            <person name="White M.M."/>
            <person name="Moncalvo J.M."/>
        </authorList>
    </citation>
    <scope>NUCLEOTIDE SEQUENCE [LARGE SCALE GENOMIC DNA]</scope>
    <source>
        <strain evidence="10 11">SC-DP-2</strain>
    </source>
</reference>
<proteinExistence type="inferred from homology"/>
<dbReference type="GO" id="GO:0005635">
    <property type="term" value="C:nuclear envelope"/>
    <property type="evidence" value="ECO:0007669"/>
    <property type="project" value="TreeGrafter"/>
</dbReference>
<feature type="coiled-coil region" evidence="8">
    <location>
        <begin position="534"/>
        <end position="561"/>
    </location>
</feature>
<comment type="subcellular location">
    <subcellularLocation>
        <location evidence="1">Nucleus</location>
    </subcellularLocation>
</comment>
<dbReference type="GO" id="GO:0007094">
    <property type="term" value="P:mitotic spindle assembly checkpoint signaling"/>
    <property type="evidence" value="ECO:0007669"/>
    <property type="project" value="InterPro"/>
</dbReference>
<dbReference type="GO" id="GO:0000776">
    <property type="term" value="C:kinetochore"/>
    <property type="evidence" value="ECO:0007669"/>
    <property type="project" value="TreeGrafter"/>
</dbReference>
<feature type="compositionally biased region" description="Basic and acidic residues" evidence="9">
    <location>
        <begin position="29"/>
        <end position="40"/>
    </location>
</feature>
<dbReference type="STRING" id="133381.A0A2T9Z8S2"/>
<dbReference type="PANTHER" id="PTHR23168">
    <property type="entry name" value="MITOTIC SPINDLE ASSEMBLY CHECKPOINT PROTEIN MAD1 MITOTIC ARREST DEFICIENT-LIKE PROTEIN 1"/>
    <property type="match status" value="1"/>
</dbReference>
<dbReference type="PANTHER" id="PTHR23168:SF0">
    <property type="entry name" value="MITOTIC SPINDLE ASSEMBLY CHECKPOINT PROTEIN MAD1"/>
    <property type="match status" value="1"/>
</dbReference>
<feature type="coiled-coil region" evidence="8">
    <location>
        <begin position="606"/>
        <end position="668"/>
    </location>
</feature>
<feature type="coiled-coil region" evidence="8">
    <location>
        <begin position="293"/>
        <end position="338"/>
    </location>
</feature>
<dbReference type="InterPro" id="IPR008672">
    <property type="entry name" value="Mad1"/>
</dbReference>
<keyword evidence="7" id="KW-0131">Cell cycle</keyword>
<feature type="coiled-coil region" evidence="8">
    <location>
        <begin position="235"/>
        <end position="262"/>
    </location>
</feature>
<evidence type="ECO:0000256" key="9">
    <source>
        <dbReference type="SAM" id="MobiDB-lite"/>
    </source>
</evidence>
<sequence>MEQNPSNFNAHPEDLVKKTPLPSVRRNRLARELESARKDLPTPSFPHLSQMPPPSTILRNRFREFLNGPTIPSTNQKKRRILDSKANLLPPTPLQQNVSDFTPSSNRISVLNQIDPPTTINESFVSKLKNVYETPVNSKVSEPVQLSNSFFSDSPNPMSSKDLALESSSPSNFNYFVNSESPNSGSLFSTPKNLSKQLSPYSESDTGPVSRPASALKKIFMQIQSDSVSNLSFEQNANNLEKAQYEQKKSQLEQNKLKIEIEKLTLDYSSKLESQAKKIASLEKDLKYQIIKEKEFTDNIDSLKSQLDQSNQKNSEIIKNLEHLLENESKLRADQERISEVSISSLKSKLSTFESRVSKLDKYTNLMNKQLLSILAENDPAIAKSNLDEYDLQMTISCIKSTLSSKNSTIQSLKNDVSDLRNTLDTQLSDIPSAEESLVSVSDSNPDITQTNNSQQPLSNENQSHPSLNRALASSVHTINKLKSQVASLDKIIANNVSLLNASRSENSLLLNQIESLKLSVKNTPAFEQKNRSLEEKLSHFESLQSKYSDLEARYNDLLEKQNEWNSLMDFKDIKPNPFENSLLSPSSSSALYKLKSELSLSSSRIKELESLNQSLLSQISKYENDKLLNEQNISSLNSKMKAFAFDLANSQNALDLANKEIKILQGHLKSYDSEESNLSENTVNSAKSERINQLEEILTLQKSQISELQNLLSNTCLQTSLPSNDKIISKANQINSENDESFQKFINILLTDKNELTEKLSSATETINSMKAENEQLASQIKAYERNLSQLESQLARMEFVVGSGDYNPLTTRLKELLENKSDEDMGQNIENSSASNSNQDASANPAPKSALFLTIENLQIENENLVKKLDDSNKVIKRLKGVWKTKASELREAVYTLLGYRMDFLENGRIRLTSTYTKNQNNSFIFASSSEEKGATELIGGGNKEFINSLKSQIRYWIVDRGSIPGFLAAVTIQLLDEESP</sequence>
<keyword evidence="6" id="KW-0539">Nucleus</keyword>
<protein>
    <recommendedName>
        <fullName evidence="3">Spindle assembly checkpoint component MAD1</fullName>
    </recommendedName>
</protein>
<comment type="similarity">
    <text evidence="2">Belongs to the MAD1 family.</text>
</comment>
<dbReference type="AlphaFoldDB" id="A0A2T9Z8S2"/>
<feature type="compositionally biased region" description="Low complexity" evidence="9">
    <location>
        <begin position="833"/>
        <end position="847"/>
    </location>
</feature>
<dbReference type="EMBL" id="MBFS01001457">
    <property type="protein sequence ID" value="PVV01001.1"/>
    <property type="molecule type" value="Genomic_DNA"/>
</dbReference>
<feature type="region of interest" description="Disordered" evidence="9">
    <location>
        <begin position="435"/>
        <end position="467"/>
    </location>
</feature>
<evidence type="ECO:0000256" key="8">
    <source>
        <dbReference type="SAM" id="Coils"/>
    </source>
</evidence>
<feature type="coiled-coil region" evidence="8">
    <location>
        <begin position="747"/>
        <end position="802"/>
    </location>
</feature>
<dbReference type="GO" id="GO:0072686">
    <property type="term" value="C:mitotic spindle"/>
    <property type="evidence" value="ECO:0007669"/>
    <property type="project" value="TreeGrafter"/>
</dbReference>
<keyword evidence="11" id="KW-1185">Reference proteome</keyword>
<evidence type="ECO:0000313" key="10">
    <source>
        <dbReference type="EMBL" id="PVV01001.1"/>
    </source>
</evidence>
<feature type="compositionally biased region" description="Polar residues" evidence="9">
    <location>
        <begin position="439"/>
        <end position="467"/>
    </location>
</feature>
<name>A0A2T9Z8S2_9FUNG</name>
<evidence type="ECO:0000256" key="5">
    <source>
        <dbReference type="ARBA" id="ARBA00022776"/>
    </source>
</evidence>
<keyword evidence="4" id="KW-0132">Cell division</keyword>
<dbReference type="Gene3D" id="1.20.5.170">
    <property type="match status" value="1"/>
</dbReference>
<dbReference type="Gene3D" id="3.30.457.60">
    <property type="match status" value="1"/>
</dbReference>
<feature type="region of interest" description="Disordered" evidence="9">
    <location>
        <begin position="822"/>
        <end position="847"/>
    </location>
</feature>
<dbReference type="Proteomes" id="UP000245609">
    <property type="component" value="Unassembled WGS sequence"/>
</dbReference>
<evidence type="ECO:0000256" key="3">
    <source>
        <dbReference type="ARBA" id="ARBA00022019"/>
    </source>
</evidence>
<comment type="caution">
    <text evidence="10">The sequence shown here is derived from an EMBL/GenBank/DDBJ whole genome shotgun (WGS) entry which is preliminary data.</text>
</comment>